<evidence type="ECO:0000313" key="2">
    <source>
        <dbReference type="EMBL" id="GLR15970.1"/>
    </source>
</evidence>
<dbReference type="AlphaFoldDB" id="A0AA37SL78"/>
<dbReference type="Proteomes" id="UP001156666">
    <property type="component" value="Unassembled WGS sequence"/>
</dbReference>
<evidence type="ECO:0008006" key="4">
    <source>
        <dbReference type="Google" id="ProtNLM"/>
    </source>
</evidence>
<dbReference type="InterPro" id="IPR019861">
    <property type="entry name" value="PorP/SprF_Bacteroidetes"/>
</dbReference>
<name>A0AA37SL78_9BACT</name>
<keyword evidence="1" id="KW-0732">Signal</keyword>
<comment type="caution">
    <text evidence="2">The sequence shown here is derived from an EMBL/GenBank/DDBJ whole genome shotgun (WGS) entry which is preliminary data.</text>
</comment>
<sequence>MKLVYSIIILSVLLSLNKLSAQDQHFSQFFAAPLNLNPALAGSYDGSFRVGAIYRDQWRAAIENSISTYGVGGDLRYEIPFTNKKNPDFASVGFQFYGDNAALYDLNTNQLSLFFAYHKALDKRTRQYLGLGFQLGLAQKNINYEDLQFGDQFNNLDAFDLETSEQLPVNNFAYGDFGVGLHYTISPSKYFNFNTGVALAHFHTPNISFFKSVDAINPDLEKESNLHMKYSAYLNTEFRVSEQLRITPRVLFLSQGPHLELNAGSGFRIARNEAAKQAFHVGAFLRPVRDVEVYTLDALILLGGFEYDNMLIGFSYDLSLRDLINDRQGIGVFEFSISYIGEYENDFNFCPTF</sequence>
<accession>A0AA37SL78</accession>
<dbReference type="Pfam" id="PF11751">
    <property type="entry name" value="PorP_SprF"/>
    <property type="match status" value="1"/>
</dbReference>
<feature type="chain" id="PRO_5041239586" description="Type IX secretion system membrane protein PorP/SprF" evidence="1">
    <location>
        <begin position="22"/>
        <end position="353"/>
    </location>
</feature>
<dbReference type="NCBIfam" id="TIGR03519">
    <property type="entry name" value="T9SS_PorP_fam"/>
    <property type="match status" value="1"/>
</dbReference>
<keyword evidence="3" id="KW-1185">Reference proteome</keyword>
<proteinExistence type="predicted"/>
<reference evidence="2" key="1">
    <citation type="journal article" date="2014" name="Int. J. Syst. Evol. Microbiol.">
        <title>Complete genome sequence of Corynebacterium casei LMG S-19264T (=DSM 44701T), isolated from a smear-ripened cheese.</title>
        <authorList>
            <consortium name="US DOE Joint Genome Institute (JGI-PGF)"/>
            <person name="Walter F."/>
            <person name="Albersmeier A."/>
            <person name="Kalinowski J."/>
            <person name="Ruckert C."/>
        </authorList>
    </citation>
    <scope>NUCLEOTIDE SEQUENCE</scope>
    <source>
        <strain evidence="2">NBRC 108769</strain>
    </source>
</reference>
<reference evidence="2" key="2">
    <citation type="submission" date="2023-01" db="EMBL/GenBank/DDBJ databases">
        <title>Draft genome sequence of Portibacter lacus strain NBRC 108769.</title>
        <authorList>
            <person name="Sun Q."/>
            <person name="Mori K."/>
        </authorList>
    </citation>
    <scope>NUCLEOTIDE SEQUENCE</scope>
    <source>
        <strain evidence="2">NBRC 108769</strain>
    </source>
</reference>
<protein>
    <recommendedName>
        <fullName evidence="4">Type IX secretion system membrane protein PorP/SprF</fullName>
    </recommendedName>
</protein>
<organism evidence="2 3">
    <name type="scientific">Portibacter lacus</name>
    <dbReference type="NCBI Taxonomy" id="1099794"/>
    <lineage>
        <taxon>Bacteria</taxon>
        <taxon>Pseudomonadati</taxon>
        <taxon>Bacteroidota</taxon>
        <taxon>Saprospiria</taxon>
        <taxon>Saprospirales</taxon>
        <taxon>Haliscomenobacteraceae</taxon>
        <taxon>Portibacter</taxon>
    </lineage>
</organism>
<evidence type="ECO:0000256" key="1">
    <source>
        <dbReference type="SAM" id="SignalP"/>
    </source>
</evidence>
<dbReference type="RefSeq" id="WP_235294833.1">
    <property type="nucleotide sequence ID" value="NZ_BSOH01000002.1"/>
</dbReference>
<gene>
    <name evidence="2" type="ORF">GCM10007940_05850</name>
</gene>
<evidence type="ECO:0000313" key="3">
    <source>
        <dbReference type="Proteomes" id="UP001156666"/>
    </source>
</evidence>
<feature type="signal peptide" evidence="1">
    <location>
        <begin position="1"/>
        <end position="21"/>
    </location>
</feature>
<dbReference type="EMBL" id="BSOH01000002">
    <property type="protein sequence ID" value="GLR15970.1"/>
    <property type="molecule type" value="Genomic_DNA"/>
</dbReference>